<dbReference type="GO" id="GO:0016020">
    <property type="term" value="C:membrane"/>
    <property type="evidence" value="ECO:0007669"/>
    <property type="project" value="UniProtKB-SubCell"/>
</dbReference>
<evidence type="ECO:0000256" key="1">
    <source>
        <dbReference type="ARBA" id="ARBA00004141"/>
    </source>
</evidence>
<keyword evidence="3 5" id="KW-1133">Transmembrane helix</keyword>
<evidence type="ECO:0000313" key="6">
    <source>
        <dbReference type="Ensembl" id="ENSEBUP00000008054.1"/>
    </source>
</evidence>
<evidence type="ECO:0000256" key="5">
    <source>
        <dbReference type="SAM" id="Phobius"/>
    </source>
</evidence>
<keyword evidence="4 5" id="KW-0472">Membrane</keyword>
<feature type="transmembrane region" description="Helical" evidence="5">
    <location>
        <begin position="12"/>
        <end position="34"/>
    </location>
</feature>
<comment type="subcellular location">
    <subcellularLocation>
        <location evidence="1">Membrane</location>
        <topology evidence="1">Multi-pass membrane protein</topology>
    </subcellularLocation>
</comment>
<dbReference type="SUPFAM" id="SSF48652">
    <property type="entry name" value="Tetraspanin"/>
    <property type="match status" value="1"/>
</dbReference>
<feature type="transmembrane region" description="Helical" evidence="5">
    <location>
        <begin position="184"/>
        <end position="205"/>
    </location>
</feature>
<reference evidence="6" key="2">
    <citation type="submission" date="2025-09" db="UniProtKB">
        <authorList>
            <consortium name="Ensembl"/>
        </authorList>
    </citation>
    <scope>IDENTIFICATION</scope>
</reference>
<proteinExistence type="predicted"/>
<keyword evidence="2 5" id="KW-0812">Transmembrane</keyword>
<dbReference type="Proteomes" id="UP000694388">
    <property type="component" value="Unplaced"/>
</dbReference>
<dbReference type="InterPro" id="IPR008952">
    <property type="entry name" value="Tetraspanin_EC2_sf"/>
</dbReference>
<feature type="transmembrane region" description="Helical" evidence="5">
    <location>
        <begin position="54"/>
        <end position="76"/>
    </location>
</feature>
<dbReference type="Gene3D" id="1.10.1450.10">
    <property type="entry name" value="Tetraspanin"/>
    <property type="match status" value="1"/>
</dbReference>
<name>A0A8C4Q090_EPTBU</name>
<evidence type="ECO:0000256" key="4">
    <source>
        <dbReference type="ARBA" id="ARBA00023136"/>
    </source>
</evidence>
<dbReference type="InterPro" id="IPR018499">
    <property type="entry name" value="Tetraspanin/Peripherin"/>
</dbReference>
<dbReference type="GeneTree" id="ENSGT00940000154954"/>
<evidence type="ECO:0000256" key="2">
    <source>
        <dbReference type="ARBA" id="ARBA00022692"/>
    </source>
</evidence>
<dbReference type="Pfam" id="PF00335">
    <property type="entry name" value="Tetraspanin"/>
    <property type="match status" value="1"/>
</dbReference>
<dbReference type="Ensembl" id="ENSEBUT00000008546.1">
    <property type="protein sequence ID" value="ENSEBUP00000008054.1"/>
    <property type="gene ID" value="ENSEBUG00000005234.1"/>
</dbReference>
<accession>A0A8C4Q090</accession>
<organism evidence="6 7">
    <name type="scientific">Eptatretus burgeri</name>
    <name type="common">Inshore hagfish</name>
    <dbReference type="NCBI Taxonomy" id="7764"/>
    <lineage>
        <taxon>Eukaryota</taxon>
        <taxon>Metazoa</taxon>
        <taxon>Chordata</taxon>
        <taxon>Craniata</taxon>
        <taxon>Vertebrata</taxon>
        <taxon>Cyclostomata</taxon>
        <taxon>Myxini</taxon>
        <taxon>Myxiniformes</taxon>
        <taxon>Myxinidae</taxon>
        <taxon>Eptatretinae</taxon>
        <taxon>Eptatretus</taxon>
    </lineage>
</organism>
<evidence type="ECO:0000256" key="3">
    <source>
        <dbReference type="ARBA" id="ARBA00022989"/>
    </source>
</evidence>
<evidence type="ECO:0000313" key="7">
    <source>
        <dbReference type="Proteomes" id="UP000694388"/>
    </source>
</evidence>
<protein>
    <submittedName>
        <fullName evidence="6">Tetraspanin 37</fullName>
    </submittedName>
</protein>
<keyword evidence="7" id="KW-1185">Reference proteome</keyword>
<reference evidence="6" key="1">
    <citation type="submission" date="2025-08" db="UniProtKB">
        <authorList>
            <consortium name="Ensembl"/>
        </authorList>
    </citation>
    <scope>IDENTIFICATION</scope>
</reference>
<dbReference type="AlphaFoldDB" id="A0A8C4Q090"/>
<sequence length="229" mass="24527">MTSVESIMPTCGYSYLVILVLVFWAAAAGIGYLGAQGLILFDRYSNFFPDSYTALPALLLISVASCLALVAVIGCCSSAGDSRFGASTVNRKVSIMIDGVFQAYNGSSANTASQAVDMVQSQLHCCGIQNYTDWQWEPWFNHSGSAPLSCCAHNISICSGSLEEPTFLYHQGCQIKIVGAVMNALTLILWSAVAFGCFQLLAMVFTCLAMDRQTGDPYGFEPLLSTSLA</sequence>